<evidence type="ECO:0000313" key="5">
    <source>
        <dbReference type="Proteomes" id="UP001166093"/>
    </source>
</evidence>
<comment type="caution">
    <text evidence="1">Lacks conserved residue(s) required for the propagation of feature annotation.</text>
</comment>
<protein>
    <submittedName>
        <fullName evidence="4">TNR5 factor</fullName>
    </submittedName>
</protein>
<dbReference type="InterPro" id="IPR001368">
    <property type="entry name" value="TNFR/NGFR_Cys_rich_reg"/>
</dbReference>
<dbReference type="PANTHER" id="PTHR46875:SF2">
    <property type="entry name" value="TUMOR NECROSIS FACTOR RECEPTOR SUPERFAMILY MEMBER 5-LIKE ISOFORM X1"/>
    <property type="match status" value="1"/>
</dbReference>
<organism evidence="4 5">
    <name type="scientific">Polyodon spathula</name>
    <name type="common">North American paddlefish</name>
    <name type="synonym">Squalus spathula</name>
    <dbReference type="NCBI Taxonomy" id="7913"/>
    <lineage>
        <taxon>Eukaryota</taxon>
        <taxon>Metazoa</taxon>
        <taxon>Chordata</taxon>
        <taxon>Craniata</taxon>
        <taxon>Vertebrata</taxon>
        <taxon>Euteleostomi</taxon>
        <taxon>Actinopterygii</taxon>
        <taxon>Chondrostei</taxon>
        <taxon>Acipenseriformes</taxon>
        <taxon>Polyodontidae</taxon>
        <taxon>Polyodon</taxon>
    </lineage>
</organism>
<evidence type="ECO:0000313" key="4">
    <source>
        <dbReference type="EMBL" id="MBN3279819.1"/>
    </source>
</evidence>
<keyword evidence="2" id="KW-0472">Membrane</keyword>
<evidence type="ECO:0000259" key="3">
    <source>
        <dbReference type="PROSITE" id="PS50050"/>
    </source>
</evidence>
<proteinExistence type="predicted"/>
<feature type="repeat" description="TNFR-Cys" evidence="1">
    <location>
        <begin position="83"/>
        <end position="125"/>
    </location>
</feature>
<accession>A0ABS2XZL6</accession>
<dbReference type="PROSITE" id="PS00652">
    <property type="entry name" value="TNFR_NGFR_1"/>
    <property type="match status" value="1"/>
</dbReference>
<feature type="repeat" description="TNFR-Cys" evidence="1">
    <location>
        <begin position="40"/>
        <end position="82"/>
    </location>
</feature>
<reference evidence="4" key="1">
    <citation type="journal article" date="2021" name="Cell">
        <title>Tracing the genetic footprints of vertebrate landing in non-teleost ray-finned fishes.</title>
        <authorList>
            <person name="Bi X."/>
            <person name="Wang K."/>
            <person name="Yang L."/>
            <person name="Pan H."/>
            <person name="Jiang H."/>
            <person name="Wei Q."/>
            <person name="Fang M."/>
            <person name="Yu H."/>
            <person name="Zhu C."/>
            <person name="Cai Y."/>
            <person name="He Y."/>
            <person name="Gan X."/>
            <person name="Zeng H."/>
            <person name="Yu D."/>
            <person name="Zhu Y."/>
            <person name="Jiang H."/>
            <person name="Qiu Q."/>
            <person name="Yang H."/>
            <person name="Zhang Y.E."/>
            <person name="Wang W."/>
            <person name="Zhu M."/>
            <person name="He S."/>
            <person name="Zhang G."/>
        </authorList>
    </citation>
    <scope>NUCLEOTIDE SEQUENCE</scope>
    <source>
        <strain evidence="4">Pddl_001</strain>
    </source>
</reference>
<keyword evidence="5" id="KW-1185">Reference proteome</keyword>
<dbReference type="EMBL" id="JAAWVQ010092903">
    <property type="protein sequence ID" value="MBN3279819.1"/>
    <property type="molecule type" value="Genomic_DNA"/>
</dbReference>
<keyword evidence="1" id="KW-1015">Disulfide bond</keyword>
<feature type="non-terminal residue" evidence="4">
    <location>
        <position position="1"/>
    </location>
</feature>
<sequence>MSCTDSEYFVRKANRCCKKCKKGERWKFDCTGDKETGCEPCNSGEFMDQENTSKTCRACNTCHPSSNLRIVSVCTRFRNAQCECETGFYCSHKTNNGCDYCNPVQQCRLGEGVVQLATPWSNTECASCKPGTFSNLTDSQTPCRSHTNCTEIGQMLQIAGSSITDSVCIGKPTPPPTPKDLCWVLPASLWAGFAISAAVFTILFILCYRRKEMRRRKETARVIQRRRQSTACVDKIRFLEKHTTGEGNEHVCEEVSVSSHLLPVGLSVRETAPDGALCKTLIPDGAEKPKPLIPDSDNWFPVSRSLDCLTPVRENTFNWNCLSLKDLQKTEAGVSSELVLLPVTTIPLQQGFPDQTKELPMSLHSDKGSLGNYLNLTSNNDLNLWKQLTICDPSVTSDIEVDGLTLPTVTASECFHAGQSEIRIVMSPPLSDKHHLQIGNDITEAGLSPGLIIEGASQFGKASSCPGRLGCNSEPQENEWTG</sequence>
<dbReference type="Gene3D" id="2.10.50.10">
    <property type="entry name" value="Tumor Necrosis Factor Receptor, subunit A, domain 2"/>
    <property type="match status" value="3"/>
</dbReference>
<feature type="domain" description="TNFR-Cys" evidence="3">
    <location>
        <begin position="40"/>
        <end position="82"/>
    </location>
</feature>
<evidence type="ECO:0000256" key="1">
    <source>
        <dbReference type="PROSITE-ProRule" id="PRU00206"/>
    </source>
</evidence>
<feature type="transmembrane region" description="Helical" evidence="2">
    <location>
        <begin position="183"/>
        <end position="208"/>
    </location>
</feature>
<dbReference type="Proteomes" id="UP001166093">
    <property type="component" value="Unassembled WGS sequence"/>
</dbReference>
<dbReference type="InterPro" id="IPR052135">
    <property type="entry name" value="TNFRSF5"/>
</dbReference>
<evidence type="ECO:0000256" key="2">
    <source>
        <dbReference type="SAM" id="Phobius"/>
    </source>
</evidence>
<dbReference type="SUPFAM" id="SSF57586">
    <property type="entry name" value="TNF receptor-like"/>
    <property type="match status" value="2"/>
</dbReference>
<feature type="disulfide bond" evidence="1">
    <location>
        <begin position="107"/>
        <end position="125"/>
    </location>
</feature>
<dbReference type="Pfam" id="PF00020">
    <property type="entry name" value="TNFR_c6"/>
    <property type="match status" value="1"/>
</dbReference>
<keyword evidence="2" id="KW-0812">Transmembrane</keyword>
<dbReference type="PRINTS" id="PR01680">
    <property type="entry name" value="TNFACTORR6"/>
</dbReference>
<dbReference type="InterPro" id="IPR008063">
    <property type="entry name" value="Fas_rcpt"/>
</dbReference>
<dbReference type="PROSITE" id="PS50050">
    <property type="entry name" value="TNFR_NGFR_2"/>
    <property type="match status" value="2"/>
</dbReference>
<feature type="disulfide bond" evidence="1">
    <location>
        <begin position="41"/>
        <end position="56"/>
    </location>
</feature>
<name>A0ABS2XZL6_POLSP</name>
<dbReference type="SMART" id="SM00208">
    <property type="entry name" value="TNFR"/>
    <property type="match status" value="4"/>
</dbReference>
<feature type="domain" description="TNFR-Cys" evidence="3">
    <location>
        <begin position="83"/>
        <end position="125"/>
    </location>
</feature>
<comment type="caution">
    <text evidence="4">The sequence shown here is derived from an EMBL/GenBank/DDBJ whole genome shotgun (WGS) entry which is preliminary data.</text>
</comment>
<keyword evidence="2" id="KW-1133">Transmembrane helix</keyword>
<feature type="non-terminal residue" evidence="4">
    <location>
        <position position="482"/>
    </location>
</feature>
<gene>
    <name evidence="4" type="primary">Cd40_0</name>
    <name evidence="4" type="ORF">GTO93_0021427</name>
</gene>
<dbReference type="PANTHER" id="PTHR46875">
    <property type="entry name" value="TUMOR NECROSIS FACTOR RECEPTOR SUPERFAMILY MEMBER 5"/>
    <property type="match status" value="1"/>
</dbReference>